<evidence type="ECO:0000313" key="2">
    <source>
        <dbReference type="Proteomes" id="UP000636709"/>
    </source>
</evidence>
<dbReference type="Proteomes" id="UP000636709">
    <property type="component" value="Unassembled WGS sequence"/>
</dbReference>
<dbReference type="OrthoDB" id="692153at2759"/>
<dbReference type="InterPro" id="IPR001337">
    <property type="entry name" value="TMV-like_coat"/>
</dbReference>
<protein>
    <submittedName>
        <fullName evidence="1">Uncharacterized protein</fullName>
    </submittedName>
</protein>
<accession>A0A835BBM5</accession>
<comment type="caution">
    <text evidence="1">The sequence shown here is derived from an EMBL/GenBank/DDBJ whole genome shotgun (WGS) entry which is preliminary data.</text>
</comment>
<name>A0A835BBM5_9POAL</name>
<gene>
    <name evidence="1" type="ORF">HU200_037585</name>
</gene>
<dbReference type="GO" id="GO:0005198">
    <property type="term" value="F:structural molecule activity"/>
    <property type="evidence" value="ECO:0007669"/>
    <property type="project" value="InterPro"/>
</dbReference>
<dbReference type="EMBL" id="JACEFO010001897">
    <property type="protein sequence ID" value="KAF8695355.1"/>
    <property type="molecule type" value="Genomic_DNA"/>
</dbReference>
<sequence>MPVHAWGPTQVNGYKYPASNFGSPASGAHAPVVPYTAMTTFVLVGHGDSSDTSDESAADNHHSIVDVIPPHSGGGGGHYRPAAAATGARALHWLSLADAVSATRALLGASHEDLRLRAHQLSSALSEASFLRRRATAVGPCFAGVGGGARFPEGGLYVCADVEPLAWTVVDVQRALVRIVVEEASNGACNGFYDVVRGVMSQLVGDAPDGRGPAVFDRDKFEAAFALEWVEEFSCLPLSLS</sequence>
<evidence type="ECO:0000313" key="1">
    <source>
        <dbReference type="EMBL" id="KAF8695355.1"/>
    </source>
</evidence>
<dbReference type="AlphaFoldDB" id="A0A835BBM5"/>
<reference evidence="1" key="1">
    <citation type="submission" date="2020-07" db="EMBL/GenBank/DDBJ databases">
        <title>Genome sequence and genetic diversity analysis of an under-domesticated orphan crop, white fonio (Digitaria exilis).</title>
        <authorList>
            <person name="Bennetzen J.L."/>
            <person name="Chen S."/>
            <person name="Ma X."/>
            <person name="Wang X."/>
            <person name="Yssel A.E.J."/>
            <person name="Chaluvadi S.R."/>
            <person name="Johnson M."/>
            <person name="Gangashetty P."/>
            <person name="Hamidou F."/>
            <person name="Sanogo M.D."/>
            <person name="Zwaenepoel A."/>
            <person name="Wallace J."/>
            <person name="Van De Peer Y."/>
            <person name="Van Deynze A."/>
        </authorList>
    </citation>
    <scope>NUCLEOTIDE SEQUENCE</scope>
    <source>
        <tissue evidence="1">Leaves</tissue>
    </source>
</reference>
<proteinExistence type="predicted"/>
<keyword evidence="2" id="KW-1185">Reference proteome</keyword>
<dbReference type="Pfam" id="PF00721">
    <property type="entry name" value="TMV_coat"/>
    <property type="match status" value="1"/>
</dbReference>
<organism evidence="1 2">
    <name type="scientific">Digitaria exilis</name>
    <dbReference type="NCBI Taxonomy" id="1010633"/>
    <lineage>
        <taxon>Eukaryota</taxon>
        <taxon>Viridiplantae</taxon>
        <taxon>Streptophyta</taxon>
        <taxon>Embryophyta</taxon>
        <taxon>Tracheophyta</taxon>
        <taxon>Spermatophyta</taxon>
        <taxon>Magnoliopsida</taxon>
        <taxon>Liliopsida</taxon>
        <taxon>Poales</taxon>
        <taxon>Poaceae</taxon>
        <taxon>PACMAD clade</taxon>
        <taxon>Panicoideae</taxon>
        <taxon>Panicodae</taxon>
        <taxon>Paniceae</taxon>
        <taxon>Anthephorinae</taxon>
        <taxon>Digitaria</taxon>
    </lineage>
</organism>